<dbReference type="EMBL" id="LNQR01000034">
    <property type="protein sequence ID" value="KWT90967.1"/>
    <property type="molecule type" value="Genomic_DNA"/>
</dbReference>
<dbReference type="Gene3D" id="3.30.70.100">
    <property type="match status" value="1"/>
</dbReference>
<protein>
    <submittedName>
        <fullName evidence="2">Antibiotic biosynthesis monooxygenase</fullName>
    </submittedName>
</protein>
<dbReference type="Proteomes" id="UP000060487">
    <property type="component" value="Unassembled WGS sequence"/>
</dbReference>
<feature type="domain" description="ABM" evidence="1">
    <location>
        <begin position="2"/>
        <end position="90"/>
    </location>
</feature>
<evidence type="ECO:0000259" key="1">
    <source>
        <dbReference type="PROSITE" id="PS51725"/>
    </source>
</evidence>
<dbReference type="InterPro" id="IPR007138">
    <property type="entry name" value="ABM_dom"/>
</dbReference>
<dbReference type="RefSeq" id="WP_085051697.1">
    <property type="nucleotide sequence ID" value="NZ_LNQR01000034.1"/>
</dbReference>
<keyword evidence="3" id="KW-1185">Reference proteome</keyword>
<dbReference type="InterPro" id="IPR011008">
    <property type="entry name" value="Dimeric_a/b-barrel"/>
</dbReference>
<reference evidence="2 3" key="1">
    <citation type="submission" date="2015-11" db="EMBL/GenBank/DDBJ databases">
        <authorList>
            <person name="Lin W."/>
        </authorList>
    </citation>
    <scope>NUCLEOTIDE SEQUENCE [LARGE SCALE GENOMIC DNA]</scope>
    <source>
        <strain evidence="2 3">HCH-1</strain>
    </source>
</reference>
<dbReference type="PROSITE" id="PS51725">
    <property type="entry name" value="ABM"/>
    <property type="match status" value="1"/>
</dbReference>
<keyword evidence="2" id="KW-0503">Monooxygenase</keyword>
<dbReference type="Pfam" id="PF03992">
    <property type="entry name" value="ABM"/>
    <property type="match status" value="1"/>
</dbReference>
<comment type="caution">
    <text evidence="2">The sequence shown here is derived from an EMBL/GenBank/DDBJ whole genome shotgun (WGS) entry which is preliminary data.</text>
</comment>
<evidence type="ECO:0000313" key="2">
    <source>
        <dbReference type="EMBL" id="KWT90967.1"/>
    </source>
</evidence>
<sequence>MLVTVVEVYVKPEYIAAFIAAISENHENSVKEPGNMRFDVLQSASDPAQFFLYEAYESEDSSKAHKETPHYKKWKETVEPMMAKPRKGTPCNVICPAQRMKW</sequence>
<dbReference type="GO" id="GO:0004497">
    <property type="term" value="F:monooxygenase activity"/>
    <property type="evidence" value="ECO:0007669"/>
    <property type="project" value="UniProtKB-KW"/>
</dbReference>
<keyword evidence="2" id="KW-0560">Oxidoreductase</keyword>
<organism evidence="2 3">
    <name type="scientific">Candidatus Magnetominusculus xianensis</name>
    <dbReference type="NCBI Taxonomy" id="1748249"/>
    <lineage>
        <taxon>Bacteria</taxon>
        <taxon>Pseudomonadati</taxon>
        <taxon>Nitrospirota</taxon>
        <taxon>Nitrospiria</taxon>
        <taxon>Nitrospirales</taxon>
        <taxon>Nitrospiraceae</taxon>
        <taxon>Candidatus Magnetominusculus</taxon>
    </lineage>
</organism>
<dbReference type="InterPro" id="IPR050744">
    <property type="entry name" value="AI-2_Isomerase_LsrG"/>
</dbReference>
<name>A0ABR5SH05_9BACT</name>
<proteinExistence type="predicted"/>
<accession>A0ABR5SH05</accession>
<dbReference type="PANTHER" id="PTHR33336">
    <property type="entry name" value="QUINOL MONOOXYGENASE YGIN-RELATED"/>
    <property type="match status" value="1"/>
</dbReference>
<dbReference type="PANTHER" id="PTHR33336:SF1">
    <property type="entry name" value="(4S)-4-HYDROXY-5-PHOSPHONOOXYPENTANE-2,3-DIONE ISOMERASE"/>
    <property type="match status" value="1"/>
</dbReference>
<evidence type="ECO:0000313" key="3">
    <source>
        <dbReference type="Proteomes" id="UP000060487"/>
    </source>
</evidence>
<dbReference type="SUPFAM" id="SSF54909">
    <property type="entry name" value="Dimeric alpha+beta barrel"/>
    <property type="match status" value="1"/>
</dbReference>
<gene>
    <name evidence="2" type="ORF">ASN18_1051</name>
</gene>